<feature type="compositionally biased region" description="Basic and acidic residues" evidence="1">
    <location>
        <begin position="12"/>
        <end position="26"/>
    </location>
</feature>
<accession>A0A5B7GDH1</accession>
<dbReference type="EMBL" id="VSRR010013083">
    <property type="protein sequence ID" value="MPC55333.1"/>
    <property type="molecule type" value="Genomic_DNA"/>
</dbReference>
<comment type="caution">
    <text evidence="2">The sequence shown here is derived from an EMBL/GenBank/DDBJ whole genome shotgun (WGS) entry which is preliminary data.</text>
</comment>
<protein>
    <submittedName>
        <fullName evidence="2">Uncharacterized protein</fullName>
    </submittedName>
</protein>
<proteinExistence type="predicted"/>
<evidence type="ECO:0000313" key="3">
    <source>
        <dbReference type="Proteomes" id="UP000324222"/>
    </source>
</evidence>
<evidence type="ECO:0000256" key="1">
    <source>
        <dbReference type="SAM" id="MobiDB-lite"/>
    </source>
</evidence>
<sequence length="116" mass="13049">MGKTGWVTSRRLRAEGGEAKNNDRRPPSRTLQNQARGLAILGSERKEKESWIFSTRSAADDEAPLIFPSQRLPFTSHGNVKNYQDKAASRKRLARYSRDTVVTASLSVLSANLFWL</sequence>
<feature type="region of interest" description="Disordered" evidence="1">
    <location>
        <begin position="1"/>
        <end position="34"/>
    </location>
</feature>
<name>A0A5B7GDH1_PORTR</name>
<dbReference type="Proteomes" id="UP000324222">
    <property type="component" value="Unassembled WGS sequence"/>
</dbReference>
<dbReference type="AlphaFoldDB" id="A0A5B7GDH1"/>
<keyword evidence="3" id="KW-1185">Reference proteome</keyword>
<gene>
    <name evidence="2" type="ORF">E2C01_049266</name>
</gene>
<organism evidence="2 3">
    <name type="scientific">Portunus trituberculatus</name>
    <name type="common">Swimming crab</name>
    <name type="synonym">Neptunus trituberculatus</name>
    <dbReference type="NCBI Taxonomy" id="210409"/>
    <lineage>
        <taxon>Eukaryota</taxon>
        <taxon>Metazoa</taxon>
        <taxon>Ecdysozoa</taxon>
        <taxon>Arthropoda</taxon>
        <taxon>Crustacea</taxon>
        <taxon>Multicrustacea</taxon>
        <taxon>Malacostraca</taxon>
        <taxon>Eumalacostraca</taxon>
        <taxon>Eucarida</taxon>
        <taxon>Decapoda</taxon>
        <taxon>Pleocyemata</taxon>
        <taxon>Brachyura</taxon>
        <taxon>Eubrachyura</taxon>
        <taxon>Portunoidea</taxon>
        <taxon>Portunidae</taxon>
        <taxon>Portuninae</taxon>
        <taxon>Portunus</taxon>
    </lineage>
</organism>
<reference evidence="2 3" key="1">
    <citation type="submission" date="2019-05" db="EMBL/GenBank/DDBJ databases">
        <title>Another draft genome of Portunus trituberculatus and its Hox gene families provides insights of decapod evolution.</title>
        <authorList>
            <person name="Jeong J.-H."/>
            <person name="Song I."/>
            <person name="Kim S."/>
            <person name="Choi T."/>
            <person name="Kim D."/>
            <person name="Ryu S."/>
            <person name="Kim W."/>
        </authorList>
    </citation>
    <scope>NUCLEOTIDE SEQUENCE [LARGE SCALE GENOMIC DNA]</scope>
    <source>
        <tissue evidence="2">Muscle</tissue>
    </source>
</reference>
<evidence type="ECO:0000313" key="2">
    <source>
        <dbReference type="EMBL" id="MPC55333.1"/>
    </source>
</evidence>